<dbReference type="InterPro" id="IPR050733">
    <property type="entry name" value="Vitellogenin/Apolipophorin"/>
</dbReference>
<dbReference type="EMBL" id="JADWDJ010000009">
    <property type="protein sequence ID" value="KAG5275591.1"/>
    <property type="molecule type" value="Genomic_DNA"/>
</dbReference>
<evidence type="ECO:0000259" key="3">
    <source>
        <dbReference type="PROSITE" id="PS51233"/>
    </source>
</evidence>
<evidence type="ECO:0000256" key="2">
    <source>
        <dbReference type="ARBA" id="ARBA00023180"/>
    </source>
</evidence>
<keyword evidence="1" id="KW-0758">Storage protein</keyword>
<protein>
    <recommendedName>
        <fullName evidence="3">VWFD domain-containing protein</fullName>
    </recommendedName>
</protein>
<proteinExistence type="predicted"/>
<dbReference type="Proteomes" id="UP000823561">
    <property type="component" value="Chromosome 9"/>
</dbReference>
<dbReference type="GO" id="GO:0005319">
    <property type="term" value="F:lipid transporter activity"/>
    <property type="evidence" value="ECO:0007669"/>
    <property type="project" value="TreeGrafter"/>
</dbReference>
<dbReference type="PANTHER" id="PTHR23345">
    <property type="entry name" value="VITELLOGENIN-RELATED"/>
    <property type="match status" value="1"/>
</dbReference>
<dbReference type="AlphaFoldDB" id="A0AAV6GRY2"/>
<organism evidence="4 5">
    <name type="scientific">Alosa alosa</name>
    <name type="common">allis shad</name>
    <dbReference type="NCBI Taxonomy" id="278164"/>
    <lineage>
        <taxon>Eukaryota</taxon>
        <taxon>Metazoa</taxon>
        <taxon>Chordata</taxon>
        <taxon>Craniata</taxon>
        <taxon>Vertebrata</taxon>
        <taxon>Euteleostomi</taxon>
        <taxon>Actinopterygii</taxon>
        <taxon>Neopterygii</taxon>
        <taxon>Teleostei</taxon>
        <taxon>Clupei</taxon>
        <taxon>Clupeiformes</taxon>
        <taxon>Clupeoidei</taxon>
        <taxon>Clupeidae</taxon>
        <taxon>Alosa</taxon>
    </lineage>
</organism>
<comment type="caution">
    <text evidence="4">The sequence shown here is derived from an EMBL/GenBank/DDBJ whole genome shotgun (WGS) entry which is preliminary data.</text>
</comment>
<dbReference type="GO" id="GO:0045735">
    <property type="term" value="F:nutrient reservoir activity"/>
    <property type="evidence" value="ECO:0007669"/>
    <property type="project" value="UniProtKB-KW"/>
</dbReference>
<keyword evidence="2" id="KW-0325">Glycoprotein</keyword>
<feature type="domain" description="VWFD" evidence="3">
    <location>
        <begin position="43"/>
        <end position="219"/>
    </location>
</feature>
<evidence type="ECO:0000313" key="4">
    <source>
        <dbReference type="EMBL" id="KAG5275591.1"/>
    </source>
</evidence>
<evidence type="ECO:0000256" key="1">
    <source>
        <dbReference type="ARBA" id="ARBA00022761"/>
    </source>
</evidence>
<dbReference type="Pfam" id="PF00094">
    <property type="entry name" value="VWD"/>
    <property type="match status" value="1"/>
</dbReference>
<dbReference type="InterPro" id="IPR001846">
    <property type="entry name" value="VWF_type-D"/>
</dbReference>
<name>A0AAV6GRY2_9TELE</name>
<dbReference type="PROSITE" id="PS51233">
    <property type="entry name" value="VWFD"/>
    <property type="match status" value="1"/>
</dbReference>
<accession>A0AAV6GRY2</accession>
<dbReference type="PANTHER" id="PTHR23345:SF9">
    <property type="entry name" value="VITELLOGENIN-RELATED"/>
    <property type="match status" value="1"/>
</dbReference>
<dbReference type="GO" id="GO:0032355">
    <property type="term" value="P:response to estradiol"/>
    <property type="evidence" value="ECO:0007669"/>
    <property type="project" value="TreeGrafter"/>
</dbReference>
<keyword evidence="5" id="KW-1185">Reference proteome</keyword>
<reference evidence="4" key="1">
    <citation type="submission" date="2020-10" db="EMBL/GenBank/DDBJ databases">
        <title>Chromosome-scale genome assembly of the Allis shad, Alosa alosa.</title>
        <authorList>
            <person name="Margot Z."/>
            <person name="Christophe K."/>
            <person name="Cabau C."/>
            <person name="Louis A."/>
            <person name="Berthelot C."/>
            <person name="Parey E."/>
            <person name="Roest Crollius H."/>
            <person name="Montfort J."/>
            <person name="Robinson-Rechavi M."/>
            <person name="Bucao C."/>
            <person name="Bouchez O."/>
            <person name="Gislard M."/>
            <person name="Lluch J."/>
            <person name="Milhes M."/>
            <person name="Lampietro C."/>
            <person name="Lopez Roques C."/>
            <person name="Donnadieu C."/>
            <person name="Braasch I."/>
            <person name="Desvignes T."/>
            <person name="Postlethwait J."/>
            <person name="Bobe J."/>
            <person name="Guiguen Y."/>
        </authorList>
    </citation>
    <scope>NUCLEOTIDE SEQUENCE</scope>
    <source>
        <strain evidence="4">M-15738</strain>
        <tissue evidence="4">Blood</tissue>
    </source>
</reference>
<dbReference type="GO" id="GO:0071391">
    <property type="term" value="P:cellular response to estrogen stimulus"/>
    <property type="evidence" value="ECO:0007669"/>
    <property type="project" value="TreeGrafter"/>
</dbReference>
<gene>
    <name evidence="4" type="ORF">AALO_G00122100</name>
</gene>
<dbReference type="SMART" id="SM00216">
    <property type="entry name" value="VWD"/>
    <property type="match status" value="1"/>
</dbReference>
<evidence type="ECO:0000313" key="5">
    <source>
        <dbReference type="Proteomes" id="UP000823561"/>
    </source>
</evidence>
<sequence length="310" mass="34430">MTLSKAVPLPIALPLAKEYVDLLFPEEDITEHFKNLIAEGTSAQCTMVHDTLTTFNNRKYKNEMPISCYQVLAQDCTSELKFIVLMKKDQISEQKDLSVKVSDIDIDLYPMGNNMLVKVNGLEVPLSNLPYQHPTESILIKQRGEGLSLYAPSLGLQEVYLGKDIWKVNVADWMKGQTCGVCGKADGETRQEYSTPSGYQTKSSVSFAHSWVLPAESCRDSTQCHMKLESVKLEKQPIVDGQESKCYSVEPVLRCLPGCLPVRTMPVTIGFHCLPTHSSSVDLSNISEKSVDLRETAEAHMACQCNAECA</sequence>